<keyword evidence="3" id="KW-0479">Metal-binding</keyword>
<evidence type="ECO:0000256" key="1">
    <source>
        <dbReference type="ARBA" id="ARBA00001966"/>
    </source>
</evidence>
<dbReference type="Proteomes" id="UP000777002">
    <property type="component" value="Unassembled WGS sequence"/>
</dbReference>
<dbReference type="PANTHER" id="PTHR43075:SF1">
    <property type="entry name" value="FORMATE LYASE ACTIVATING ENZYME, PUTATIVE (AFU_ORTHOLOGUE AFUA_2G15630)-RELATED"/>
    <property type="match status" value="1"/>
</dbReference>
<evidence type="ECO:0000313" key="6">
    <source>
        <dbReference type="EMBL" id="MBM6928042.1"/>
    </source>
</evidence>
<proteinExistence type="predicted"/>
<dbReference type="InterPro" id="IPR007197">
    <property type="entry name" value="rSAM"/>
</dbReference>
<evidence type="ECO:0000313" key="7">
    <source>
        <dbReference type="Proteomes" id="UP000777002"/>
    </source>
</evidence>
<keyword evidence="5" id="KW-0411">Iron-sulfur</keyword>
<dbReference type="PANTHER" id="PTHR43075">
    <property type="entry name" value="FORMATE LYASE ACTIVATING ENZYME, PUTATIVE (AFU_ORTHOLOGUE AFUA_2G15630)-RELATED"/>
    <property type="match status" value="1"/>
</dbReference>
<evidence type="ECO:0000256" key="4">
    <source>
        <dbReference type="ARBA" id="ARBA00023004"/>
    </source>
</evidence>
<reference evidence="6 7" key="1">
    <citation type="journal article" date="2021" name="Sci. Rep.">
        <title>The distribution of antibiotic resistance genes in chicken gut microbiota commensals.</title>
        <authorList>
            <person name="Juricova H."/>
            <person name="Matiasovicova J."/>
            <person name="Kubasova T."/>
            <person name="Cejkova D."/>
            <person name="Rychlik I."/>
        </authorList>
    </citation>
    <scope>NUCLEOTIDE SEQUENCE [LARGE SCALE GENOMIC DNA]</scope>
    <source>
        <strain evidence="6 7">An562</strain>
    </source>
</reference>
<evidence type="ECO:0000256" key="2">
    <source>
        <dbReference type="ARBA" id="ARBA00022691"/>
    </source>
</evidence>
<keyword evidence="7" id="KW-1185">Reference proteome</keyword>
<dbReference type="InterPro" id="IPR058240">
    <property type="entry name" value="rSAM_sf"/>
</dbReference>
<dbReference type="InterPro" id="IPR016431">
    <property type="entry name" value="Pyrv-formate_lyase-activ_prd"/>
</dbReference>
<dbReference type="RefSeq" id="WP_205049642.1">
    <property type="nucleotide sequence ID" value="NZ_JACJKX010000002.1"/>
</dbReference>
<organism evidence="6 7">
    <name type="scientific">Parasutterella secunda</name>
    <dbReference type="NCBI Taxonomy" id="626947"/>
    <lineage>
        <taxon>Bacteria</taxon>
        <taxon>Pseudomonadati</taxon>
        <taxon>Pseudomonadota</taxon>
        <taxon>Betaproteobacteria</taxon>
        <taxon>Burkholderiales</taxon>
        <taxon>Sutterellaceae</taxon>
        <taxon>Parasutterella</taxon>
    </lineage>
</organism>
<gene>
    <name evidence="6" type="ORF">H5985_01985</name>
</gene>
<evidence type="ECO:0000256" key="5">
    <source>
        <dbReference type="ARBA" id="ARBA00023014"/>
    </source>
</evidence>
<dbReference type="CDD" id="cd01335">
    <property type="entry name" value="Radical_SAM"/>
    <property type="match status" value="1"/>
</dbReference>
<comment type="cofactor">
    <cofactor evidence="1">
        <name>[4Fe-4S] cluster</name>
        <dbReference type="ChEBI" id="CHEBI:49883"/>
    </cofactor>
</comment>
<dbReference type="InterPro" id="IPR040085">
    <property type="entry name" value="MJ0674-like"/>
</dbReference>
<dbReference type="SFLD" id="SFLDS00029">
    <property type="entry name" value="Radical_SAM"/>
    <property type="match status" value="1"/>
</dbReference>
<evidence type="ECO:0000256" key="3">
    <source>
        <dbReference type="ARBA" id="ARBA00022723"/>
    </source>
</evidence>
<dbReference type="InterPro" id="IPR013785">
    <property type="entry name" value="Aldolase_TIM"/>
</dbReference>
<dbReference type="Gene3D" id="3.20.20.70">
    <property type="entry name" value="Aldolase class I"/>
    <property type="match status" value="1"/>
</dbReference>
<comment type="caution">
    <text evidence="6">The sequence shown here is derived from an EMBL/GenBank/DDBJ whole genome shotgun (WGS) entry which is preliminary data.</text>
</comment>
<protein>
    <submittedName>
        <fullName evidence="6">Radical SAM protein</fullName>
    </submittedName>
</protein>
<sequence length="302" mass="34669">MICNLCPRRCNTDRSTPQGLKRSICHASDDVEVALVSLHTWEEPILEAKNGAGTIFFSHCNLRCCFCQNHEISTEGHGLKISTKRLADIFLEEAQRGACCIELVTPGHYTRQIREALLDAKGRGLKLPVVYNSNAYELPETLRMLSGLVDIFLPDLKYFDNRLGEKYSGVSKYFDYASEAIRTMFDMVGPCELDEAGLLRRGLIIRHLVLPWQWRDSCRCLDWIHETFDDQVYVSIMNQYMPLFKACRHPEINRPLTTLEYQKVVRHAREIGITKGFIQVGRTDSAKFIPHFNEEHVLAENT</sequence>
<dbReference type="SUPFAM" id="SSF102114">
    <property type="entry name" value="Radical SAM enzymes"/>
    <property type="match status" value="1"/>
</dbReference>
<dbReference type="SFLD" id="SFLDG01099">
    <property type="entry name" value="Uncharacterised_Radical_SAM_Su"/>
    <property type="match status" value="1"/>
</dbReference>
<accession>A0ABS2GTH2</accession>
<dbReference type="PIRSF" id="PIRSF004869">
    <property type="entry name" value="PflX_prd"/>
    <property type="match status" value="1"/>
</dbReference>
<dbReference type="EMBL" id="JACJKX010000002">
    <property type="protein sequence ID" value="MBM6928042.1"/>
    <property type="molecule type" value="Genomic_DNA"/>
</dbReference>
<name>A0ABS2GTH2_9BURK</name>
<keyword evidence="4" id="KW-0408">Iron</keyword>
<keyword evidence="2" id="KW-0949">S-adenosyl-L-methionine</keyword>